<reference evidence="3" key="1">
    <citation type="journal article" date="2019" name="Int. J. Syst. Evol. Microbiol.">
        <title>The Global Catalogue of Microorganisms (GCM) 10K type strain sequencing project: providing services to taxonomists for standard genome sequencing and annotation.</title>
        <authorList>
            <consortium name="The Broad Institute Genomics Platform"/>
            <consortium name="The Broad Institute Genome Sequencing Center for Infectious Disease"/>
            <person name="Wu L."/>
            <person name="Ma J."/>
        </authorList>
    </citation>
    <scope>NUCLEOTIDE SEQUENCE [LARGE SCALE GENOMIC DNA]</scope>
    <source>
        <strain evidence="3">JCM 15591</strain>
    </source>
</reference>
<proteinExistence type="predicted"/>
<feature type="compositionally biased region" description="Low complexity" evidence="1">
    <location>
        <begin position="142"/>
        <end position="158"/>
    </location>
</feature>
<accession>A0ABP4W4M3</accession>
<dbReference type="InterPro" id="IPR034660">
    <property type="entry name" value="DinB/YfiT-like"/>
</dbReference>
<dbReference type="InterPro" id="IPR007061">
    <property type="entry name" value="MST-like"/>
</dbReference>
<dbReference type="EMBL" id="BAAAPN010000003">
    <property type="protein sequence ID" value="GAA1744890.1"/>
    <property type="molecule type" value="Genomic_DNA"/>
</dbReference>
<dbReference type="Proteomes" id="UP001501475">
    <property type="component" value="Unassembled WGS sequence"/>
</dbReference>
<evidence type="ECO:0000313" key="2">
    <source>
        <dbReference type="EMBL" id="GAA1744890.1"/>
    </source>
</evidence>
<sequence>MLPSGWSCLGLVRHLTLSDERYWFESVASGGELDFWPDGENADWVVGPEEAAADVIAAYRAACAASDAFIAATALDIPPARPESWWEQAGLAFPDLRAVIVHVIAETATHAGPPRRRPRDDRRTSVHRLVELTPPRRRGPGRARQPSAAARRSCRPAA</sequence>
<gene>
    <name evidence="2" type="ORF">GCM10009810_02020</name>
</gene>
<dbReference type="Gene3D" id="1.20.120.450">
    <property type="entry name" value="dinb family like domain"/>
    <property type="match status" value="1"/>
</dbReference>
<evidence type="ECO:0000256" key="1">
    <source>
        <dbReference type="SAM" id="MobiDB-lite"/>
    </source>
</evidence>
<protein>
    <recommendedName>
        <fullName evidence="4">DinB-like domain-containing protein</fullName>
    </recommendedName>
</protein>
<dbReference type="SUPFAM" id="SSF109854">
    <property type="entry name" value="DinB/YfiT-like putative metalloenzymes"/>
    <property type="match status" value="1"/>
</dbReference>
<comment type="caution">
    <text evidence="2">The sequence shown here is derived from an EMBL/GenBank/DDBJ whole genome shotgun (WGS) entry which is preliminary data.</text>
</comment>
<feature type="region of interest" description="Disordered" evidence="1">
    <location>
        <begin position="109"/>
        <end position="158"/>
    </location>
</feature>
<name>A0ABP4W4M3_9MICO</name>
<evidence type="ECO:0000313" key="3">
    <source>
        <dbReference type="Proteomes" id="UP001501475"/>
    </source>
</evidence>
<organism evidence="2 3">
    <name type="scientific">Nostocoides vanveenii</name>
    <dbReference type="NCBI Taxonomy" id="330835"/>
    <lineage>
        <taxon>Bacteria</taxon>
        <taxon>Bacillati</taxon>
        <taxon>Actinomycetota</taxon>
        <taxon>Actinomycetes</taxon>
        <taxon>Micrococcales</taxon>
        <taxon>Intrasporangiaceae</taxon>
        <taxon>Nostocoides</taxon>
    </lineage>
</organism>
<keyword evidence="3" id="KW-1185">Reference proteome</keyword>
<evidence type="ECO:0008006" key="4">
    <source>
        <dbReference type="Google" id="ProtNLM"/>
    </source>
</evidence>
<feature type="compositionally biased region" description="Basic and acidic residues" evidence="1">
    <location>
        <begin position="118"/>
        <end position="130"/>
    </location>
</feature>
<dbReference type="Pfam" id="PF04978">
    <property type="entry name" value="MST"/>
    <property type="match status" value="1"/>
</dbReference>